<dbReference type="Proteomes" id="UP000199307">
    <property type="component" value="Unassembled WGS sequence"/>
</dbReference>
<reference evidence="2 3" key="1">
    <citation type="submission" date="2016-10" db="EMBL/GenBank/DDBJ databases">
        <authorList>
            <person name="Varghese N."/>
            <person name="Submissions S."/>
        </authorList>
    </citation>
    <scope>NUCLEOTIDE SEQUENCE [LARGE SCALE GENOMIC DNA]</scope>
    <source>
        <strain evidence="2 3">CGMCC 1.6859</strain>
    </source>
</reference>
<feature type="signal peptide" evidence="1">
    <location>
        <begin position="1"/>
        <end position="23"/>
    </location>
</feature>
<dbReference type="InterPro" id="IPR032183">
    <property type="entry name" value="PKD-like"/>
</dbReference>
<dbReference type="RefSeq" id="WP_091133388.1">
    <property type="nucleotide sequence ID" value="NZ_CP023642.1"/>
</dbReference>
<comment type="caution">
    <text evidence="2">The sequence shown here is derived from an EMBL/GenBank/DDBJ whole genome shotgun (WGS) entry which is preliminary data.</text>
</comment>
<dbReference type="Pfam" id="PF16407">
    <property type="entry name" value="PKD_2"/>
    <property type="match status" value="1"/>
</dbReference>
<gene>
    <name evidence="2" type="ORF">SAMN02927916_2850</name>
</gene>
<evidence type="ECO:0000256" key="1">
    <source>
        <dbReference type="SAM" id="SignalP"/>
    </source>
</evidence>
<accession>A0ABY0LUG4</accession>
<proteinExistence type="predicted"/>
<sequence>MIKKIQIKIAVMLLLILASSCVSDEGNYNYTDINTLNVTGIDNEYTVYTGESFKISPNLNPTKDDGTDPNRYTFEWVALKGTRTVIGTTKDFDAAIKLSPGQYKIYYLITDKVTGVTWQTEFLITDKVTGVTKKQDYFTLNVVSAIYEGWLVVGDVDGKARLDMVSIIPNGTTRVITDVLDAAGSALKLSGKAVDVECFGSALATSTAYGIYVTSTETGTARLEPDSFAWTQSQNIAYESVGGAFDTNFGVDFMKSAGPAENIIYSKGNVYSYIKVQQVRYGLPNNILDTETKPFYAAPFIAENQGYGGPPVLFDKDLRRFVRMNVVKGNCSIMPPVVGSPTVLDWNNTNCDLVFMTTSAYNSYENFAVLRNITTGKFHLLRFNKAFAQTYYKEILNAPDFDKATKFAVSPDSGYLFYAVGGKLYEYDNGTQSAKLMLDKGSEEITYLDCNARANKLYNKKLIVGSYNGSVGKLELFTVPPVNGDLVLDYSYSGLCKIVDVAYRAR</sequence>
<name>A0ABY0LUG4_9FLAO</name>
<protein>
    <submittedName>
        <fullName evidence="2">PKD-like family protein</fullName>
    </submittedName>
</protein>
<evidence type="ECO:0000313" key="2">
    <source>
        <dbReference type="EMBL" id="SCY66551.1"/>
    </source>
</evidence>
<dbReference type="EMBL" id="FMVC01000004">
    <property type="protein sequence ID" value="SCY66551.1"/>
    <property type="molecule type" value="Genomic_DNA"/>
</dbReference>
<dbReference type="PROSITE" id="PS51257">
    <property type="entry name" value="PROKAR_LIPOPROTEIN"/>
    <property type="match status" value="1"/>
</dbReference>
<keyword evidence="1" id="KW-0732">Signal</keyword>
<organism evidence="2 3">
    <name type="scientific">Flavobacterium anhuiense</name>
    <dbReference type="NCBI Taxonomy" id="459526"/>
    <lineage>
        <taxon>Bacteria</taxon>
        <taxon>Pseudomonadati</taxon>
        <taxon>Bacteroidota</taxon>
        <taxon>Flavobacteriia</taxon>
        <taxon>Flavobacteriales</taxon>
        <taxon>Flavobacteriaceae</taxon>
        <taxon>Flavobacterium</taxon>
    </lineage>
</organism>
<keyword evidence="3" id="KW-1185">Reference proteome</keyword>
<evidence type="ECO:0000313" key="3">
    <source>
        <dbReference type="Proteomes" id="UP000199307"/>
    </source>
</evidence>
<feature type="chain" id="PRO_5046327909" evidence="1">
    <location>
        <begin position="24"/>
        <end position="506"/>
    </location>
</feature>